<dbReference type="Proteomes" id="UP000240830">
    <property type="component" value="Unassembled WGS sequence"/>
</dbReference>
<dbReference type="GO" id="GO:0010499">
    <property type="term" value="P:proteasomal ubiquitin-independent protein catabolic process"/>
    <property type="evidence" value="ECO:0007669"/>
    <property type="project" value="EnsemblFungi"/>
</dbReference>
<dbReference type="Gene3D" id="3.60.20.10">
    <property type="entry name" value="Glutamine Phosphoribosylpyrophosphate, subunit 1, domain 1"/>
    <property type="match status" value="1"/>
</dbReference>
<dbReference type="EMBL" id="MTSL01000178">
    <property type="protein sequence ID" value="PJF17394.1"/>
    <property type="molecule type" value="Genomic_DNA"/>
</dbReference>
<comment type="similarity">
    <text evidence="5">Belongs to the peptidase T1B family.</text>
</comment>
<dbReference type="AlphaFoldDB" id="A0A2H9TI09"/>
<comment type="subunit">
    <text evidence="5">Component of the proteasome complex.</text>
</comment>
<comment type="function">
    <text evidence="5">Component of the proteasome, a multicatalytic proteinase complex which is characterized by its ability to cleave peptides with Arg, Phe, Tyr, Leu, and Glu adjacent to the leaving group at neutral or slightly basic pH. The proteasome has an ATP-dependent proteolytic activity.</text>
</comment>
<comment type="subunit">
    <text evidence="4">The 26S proteasome consists of a 20S proteasome core and two 19S regulatory subunits. The 20S proteasome core is composed of 28 subunits that are arranged in four stacked rings, resulting in a barrel-shaped structure. The two end rings are each formed by seven alpha subunits, and the two central rings are each formed by seven beta subunits. The catalytic chamber with the active sites is on the inside of the barrel.</text>
</comment>
<name>A0A2H9TI09_9FUNG</name>
<dbReference type="STRING" id="1246581.A0A2H9TI09"/>
<evidence type="ECO:0000256" key="1">
    <source>
        <dbReference type="ARBA" id="ARBA00022490"/>
    </source>
</evidence>
<evidence type="ECO:0000256" key="2">
    <source>
        <dbReference type="ARBA" id="ARBA00022942"/>
    </source>
</evidence>
<evidence type="ECO:0000313" key="7">
    <source>
        <dbReference type="Proteomes" id="UP000240830"/>
    </source>
</evidence>
<dbReference type="CDD" id="cd03757">
    <property type="entry name" value="proteasome_beta_type_1"/>
    <property type="match status" value="1"/>
</dbReference>
<dbReference type="PANTHER" id="PTHR32194">
    <property type="entry name" value="METALLOPROTEASE TLDD"/>
    <property type="match status" value="1"/>
</dbReference>
<gene>
    <name evidence="6" type="ORF">PSACC_02840</name>
</gene>
<protein>
    <recommendedName>
        <fullName evidence="5">Proteasome subunit beta</fullName>
    </recommendedName>
</protein>
<evidence type="ECO:0000313" key="6">
    <source>
        <dbReference type="EMBL" id="PJF17394.1"/>
    </source>
</evidence>
<dbReference type="PROSITE" id="PS51476">
    <property type="entry name" value="PROTEASOME_BETA_2"/>
    <property type="match status" value="1"/>
</dbReference>
<dbReference type="InterPro" id="IPR029055">
    <property type="entry name" value="Ntn_hydrolases_N"/>
</dbReference>
<evidence type="ECO:0000256" key="4">
    <source>
        <dbReference type="ARBA" id="ARBA00026071"/>
    </source>
</evidence>
<dbReference type="SUPFAM" id="SSF56235">
    <property type="entry name" value="N-terminal nucleophile aminohydrolases (Ntn hydrolases)"/>
    <property type="match status" value="1"/>
</dbReference>
<comment type="subcellular location">
    <subcellularLocation>
        <location evidence="5">Cytoplasm</location>
    </subcellularLocation>
    <subcellularLocation>
        <location evidence="5">Nucleus</location>
    </subcellularLocation>
</comment>
<comment type="caution">
    <text evidence="6">The sequence shown here is derived from an EMBL/GenBank/DDBJ whole genome shotgun (WGS) entry which is preliminary data.</text>
</comment>
<dbReference type="FunFam" id="3.60.20.10:FF:000027">
    <property type="entry name" value="Proteasome subunit beta type-6"/>
    <property type="match status" value="1"/>
</dbReference>
<dbReference type="OrthoDB" id="268479at2759"/>
<keyword evidence="3 5" id="KW-0539">Nucleus</keyword>
<dbReference type="PROSITE" id="PS00854">
    <property type="entry name" value="PROTEASOME_BETA_1"/>
    <property type="match status" value="1"/>
</dbReference>
<keyword evidence="1 5" id="KW-0963">Cytoplasm</keyword>
<keyword evidence="2 5" id="KW-0647">Proteasome</keyword>
<proteinExistence type="inferred from homology"/>
<dbReference type="GO" id="GO:0019774">
    <property type="term" value="C:proteasome core complex, beta-subunit complex"/>
    <property type="evidence" value="ECO:0007669"/>
    <property type="project" value="EnsemblFungi"/>
</dbReference>
<evidence type="ECO:0000256" key="5">
    <source>
        <dbReference type="RuleBase" id="RU004203"/>
    </source>
</evidence>
<dbReference type="PANTHER" id="PTHR32194:SF2">
    <property type="entry name" value="PROTEASOME SUBUNIT BETA TYPE-1"/>
    <property type="match status" value="1"/>
</dbReference>
<dbReference type="GO" id="GO:0005634">
    <property type="term" value="C:nucleus"/>
    <property type="evidence" value="ECO:0007669"/>
    <property type="project" value="UniProtKB-SubCell"/>
</dbReference>
<dbReference type="Pfam" id="PF00227">
    <property type="entry name" value="Proteasome"/>
    <property type="match status" value="1"/>
</dbReference>
<evidence type="ECO:0000256" key="3">
    <source>
        <dbReference type="ARBA" id="ARBA00023242"/>
    </source>
</evidence>
<dbReference type="InterPro" id="IPR016050">
    <property type="entry name" value="Proteasome_bsu_CS"/>
</dbReference>
<dbReference type="GO" id="GO:0005737">
    <property type="term" value="C:cytoplasm"/>
    <property type="evidence" value="ECO:0007669"/>
    <property type="project" value="UniProtKB-SubCell"/>
</dbReference>
<dbReference type="InterPro" id="IPR001353">
    <property type="entry name" value="Proteasome_sua/b"/>
</dbReference>
<organism evidence="6 7">
    <name type="scientific">Paramicrosporidium saccamoebae</name>
    <dbReference type="NCBI Taxonomy" id="1246581"/>
    <lineage>
        <taxon>Eukaryota</taxon>
        <taxon>Fungi</taxon>
        <taxon>Fungi incertae sedis</taxon>
        <taxon>Cryptomycota</taxon>
        <taxon>Cryptomycota incertae sedis</taxon>
        <taxon>Paramicrosporidium</taxon>
    </lineage>
</organism>
<reference evidence="6 7" key="1">
    <citation type="submission" date="2016-10" db="EMBL/GenBank/DDBJ databases">
        <title>The genome of Paramicrosporidium saccamoebae is the missing link in understanding Cryptomycota and Microsporidia evolution.</title>
        <authorList>
            <person name="Quandt C.A."/>
            <person name="Beaudet D."/>
            <person name="Corsaro D."/>
            <person name="Michel R."/>
            <person name="Corradi N."/>
            <person name="James T."/>
        </authorList>
    </citation>
    <scope>NUCLEOTIDE SEQUENCE [LARGE SCALE GENOMIC DNA]</scope>
    <source>
        <strain evidence="6 7">KSL3</strain>
    </source>
</reference>
<dbReference type="GO" id="GO:0043161">
    <property type="term" value="P:proteasome-mediated ubiquitin-dependent protein catabolic process"/>
    <property type="evidence" value="ECO:0007669"/>
    <property type="project" value="EnsemblFungi"/>
</dbReference>
<keyword evidence="7" id="KW-1185">Reference proteome</keyword>
<dbReference type="InterPro" id="IPR023333">
    <property type="entry name" value="Proteasome_suB-type"/>
</dbReference>
<sequence length="219" mass="24497">MLTTEGKLLLYFHTNSSSLAIAGQDFVIVAADTRQSDGYLINSRNAPKSFQLTDKTVVCVNGYHADGLQLTKDLHTRIRMYKYQHEKVMSTQSIAQLTSTILYGHRFFPYYTFTLIGGLDEEGRGAVYSFDPVGSFEREVFRAGGSAAALIQPFLDSQIGRKNQTAPSNDPITLEFALKIAKDAFTSAAERDIYTGDDVQIWIITQDGCRQESFPLRRD</sequence>
<accession>A0A2H9TI09</accession>